<protein>
    <submittedName>
        <fullName evidence="1">Uncharacterized protein</fullName>
    </submittedName>
</protein>
<evidence type="ECO:0000313" key="1">
    <source>
        <dbReference type="EMBL" id="KJY35384.1"/>
    </source>
</evidence>
<accession>A0A0F4JNG7</accession>
<gene>
    <name evidence="1" type="ORF">VR44_10290</name>
</gene>
<keyword evidence="2" id="KW-1185">Reference proteome</keyword>
<reference evidence="1 2" key="1">
    <citation type="submission" date="2015-02" db="EMBL/GenBank/DDBJ databases">
        <authorList>
            <person name="Ju K.-S."/>
            <person name="Doroghazi J.R."/>
            <person name="Metcalf W."/>
        </authorList>
    </citation>
    <scope>NUCLEOTIDE SEQUENCE [LARGE SCALE GENOMIC DNA]</scope>
    <source>
        <strain evidence="1 2">NRRL ISP-5550</strain>
    </source>
</reference>
<name>A0A0F4JNG7_9ACTN</name>
<proteinExistence type="predicted"/>
<organism evidence="1 2">
    <name type="scientific">Streptomyces katrae</name>
    <dbReference type="NCBI Taxonomy" id="68223"/>
    <lineage>
        <taxon>Bacteria</taxon>
        <taxon>Bacillati</taxon>
        <taxon>Actinomycetota</taxon>
        <taxon>Actinomycetes</taxon>
        <taxon>Kitasatosporales</taxon>
        <taxon>Streptomycetaceae</taxon>
        <taxon>Streptomyces</taxon>
    </lineage>
</organism>
<dbReference type="EMBL" id="JZWV01000225">
    <property type="protein sequence ID" value="KJY35384.1"/>
    <property type="molecule type" value="Genomic_DNA"/>
</dbReference>
<sequence>MMELVRASLMPVGNEPVPRTELPACRTVLKVARSTEDLDGMHPIHDLAAAAGVAASAMTFWLAQERDMDAAKALERMPGEGVQGPVVDLLRTLMTGPKGMGQTAEWLMRLFVRDQEAYLDLIVELGAYTATCIQILDGLGASSVDQSLEDLEDLLRDYYGDSAAS</sequence>
<dbReference type="PATRIC" id="fig|68223.7.peg.5927"/>
<evidence type="ECO:0000313" key="2">
    <source>
        <dbReference type="Proteomes" id="UP000033551"/>
    </source>
</evidence>
<dbReference type="AlphaFoldDB" id="A0A0F4JNG7"/>
<comment type="caution">
    <text evidence="1">The sequence shown here is derived from an EMBL/GenBank/DDBJ whole genome shotgun (WGS) entry which is preliminary data.</text>
</comment>
<dbReference type="Proteomes" id="UP000033551">
    <property type="component" value="Unassembled WGS sequence"/>
</dbReference>